<comment type="subcellular location">
    <subcellularLocation>
        <location evidence="2">Cytoplasm</location>
        <location evidence="2">Nucleoid</location>
    </subcellularLocation>
</comment>
<dbReference type="InterPro" id="IPR036894">
    <property type="entry name" value="YbaB-like_sf"/>
</dbReference>
<comment type="subunit">
    <text evidence="2">Homodimer.</text>
</comment>
<dbReference type="Pfam" id="PF02575">
    <property type="entry name" value="YbaB_DNA_bd"/>
    <property type="match status" value="1"/>
</dbReference>
<keyword evidence="1 2" id="KW-0238">DNA-binding</keyword>
<gene>
    <name evidence="4" type="ORF">EII34_14820</name>
</gene>
<evidence type="ECO:0000256" key="3">
    <source>
        <dbReference type="SAM" id="Coils"/>
    </source>
</evidence>
<comment type="similarity">
    <text evidence="2">Belongs to the YbaB/EbfC family.</text>
</comment>
<evidence type="ECO:0000313" key="4">
    <source>
        <dbReference type="EMBL" id="RRD03270.1"/>
    </source>
</evidence>
<name>A0A3P1T1I6_9ACTN</name>
<reference evidence="4 5" key="1">
    <citation type="submission" date="2018-11" db="EMBL/GenBank/DDBJ databases">
        <title>Genomes From Bacteria Associated with the Canine Oral Cavity: a Test Case for Automated Genome-Based Taxonomic Assignment.</title>
        <authorList>
            <person name="Coil D.A."/>
            <person name="Jospin G."/>
            <person name="Darling A.E."/>
            <person name="Wallis C."/>
            <person name="Davis I.J."/>
            <person name="Harris S."/>
            <person name="Eisen J.A."/>
            <person name="Holcombe L.J."/>
            <person name="O'Flynn C."/>
        </authorList>
    </citation>
    <scope>NUCLEOTIDE SEQUENCE [LARGE SCALE GENOMIC DNA]</scope>
    <source>
        <strain evidence="4 5">OH887_COT-365</strain>
    </source>
</reference>
<dbReference type="SUPFAM" id="SSF82607">
    <property type="entry name" value="YbaB-like"/>
    <property type="match status" value="1"/>
</dbReference>
<protein>
    <recommendedName>
        <fullName evidence="2">Nucleoid-associated protein EII34_14820</fullName>
    </recommendedName>
</protein>
<dbReference type="PIRSF" id="PIRSF004555">
    <property type="entry name" value="UCP004555"/>
    <property type="match status" value="1"/>
</dbReference>
<dbReference type="Gene3D" id="3.30.1310.10">
    <property type="entry name" value="Nucleoid-associated protein YbaB-like domain"/>
    <property type="match status" value="1"/>
</dbReference>
<dbReference type="InterPro" id="IPR004401">
    <property type="entry name" value="YbaB/EbfC"/>
</dbReference>
<sequence length="101" mass="10485">MFEGMDMNALLAQAQQMQEQMLAARDSLAEQEFQAASGGGVVSVKVNGLGDLVDVTIAPEAWDPEDTDSLGALIVAAYRTAREAAEQAASAAAPQIPGMGF</sequence>
<dbReference type="Proteomes" id="UP000280819">
    <property type="component" value="Unassembled WGS sequence"/>
</dbReference>
<organism evidence="4 5">
    <name type="scientific">Arachnia propionica</name>
    <dbReference type="NCBI Taxonomy" id="1750"/>
    <lineage>
        <taxon>Bacteria</taxon>
        <taxon>Bacillati</taxon>
        <taxon>Actinomycetota</taxon>
        <taxon>Actinomycetes</taxon>
        <taxon>Propionibacteriales</taxon>
        <taxon>Propionibacteriaceae</taxon>
        <taxon>Arachnia</taxon>
    </lineage>
</organism>
<proteinExistence type="inferred from homology"/>
<dbReference type="NCBIfam" id="TIGR00103">
    <property type="entry name" value="DNA_YbaB_EbfC"/>
    <property type="match status" value="1"/>
</dbReference>
<dbReference type="RefSeq" id="WP_124845947.1">
    <property type="nucleotide sequence ID" value="NZ_JAUNKP010000010.1"/>
</dbReference>
<accession>A0A3P1T1I6</accession>
<evidence type="ECO:0000256" key="2">
    <source>
        <dbReference type="HAMAP-Rule" id="MF_00274"/>
    </source>
</evidence>
<keyword evidence="3" id="KW-0175">Coiled coil</keyword>
<dbReference type="GO" id="GO:0043590">
    <property type="term" value="C:bacterial nucleoid"/>
    <property type="evidence" value="ECO:0007669"/>
    <property type="project" value="UniProtKB-UniRule"/>
</dbReference>
<comment type="function">
    <text evidence="2">Binds to DNA and alters its conformation. May be involved in regulation of gene expression, nucleoid organization and DNA protection.</text>
</comment>
<keyword evidence="2" id="KW-0963">Cytoplasm</keyword>
<evidence type="ECO:0000313" key="5">
    <source>
        <dbReference type="Proteomes" id="UP000280819"/>
    </source>
</evidence>
<dbReference type="GO" id="GO:0003677">
    <property type="term" value="F:DNA binding"/>
    <property type="evidence" value="ECO:0007669"/>
    <property type="project" value="UniProtKB-UniRule"/>
</dbReference>
<dbReference type="AlphaFoldDB" id="A0A3P1T1I6"/>
<dbReference type="GO" id="GO:0005829">
    <property type="term" value="C:cytosol"/>
    <property type="evidence" value="ECO:0007669"/>
    <property type="project" value="TreeGrafter"/>
</dbReference>
<evidence type="ECO:0000256" key="1">
    <source>
        <dbReference type="ARBA" id="ARBA00023125"/>
    </source>
</evidence>
<dbReference type="HAMAP" id="MF_00274">
    <property type="entry name" value="DNA_YbaB_EbfC"/>
    <property type="match status" value="1"/>
</dbReference>
<feature type="coiled-coil region" evidence="3">
    <location>
        <begin position="7"/>
        <end position="34"/>
    </location>
</feature>
<comment type="caution">
    <text evidence="4">The sequence shown here is derived from an EMBL/GenBank/DDBJ whole genome shotgun (WGS) entry which is preliminary data.</text>
</comment>
<dbReference type="EMBL" id="RQZG01000024">
    <property type="protein sequence ID" value="RRD03270.1"/>
    <property type="molecule type" value="Genomic_DNA"/>
</dbReference>
<dbReference type="PANTHER" id="PTHR33449">
    <property type="entry name" value="NUCLEOID-ASSOCIATED PROTEIN YBAB"/>
    <property type="match status" value="1"/>
</dbReference>
<dbReference type="PANTHER" id="PTHR33449:SF1">
    <property type="entry name" value="NUCLEOID-ASSOCIATED PROTEIN YBAB"/>
    <property type="match status" value="1"/>
</dbReference>